<feature type="compositionally biased region" description="Basic and acidic residues" evidence="2">
    <location>
        <begin position="645"/>
        <end position="655"/>
    </location>
</feature>
<evidence type="ECO:0000313" key="4">
    <source>
        <dbReference type="Proteomes" id="UP001642483"/>
    </source>
</evidence>
<evidence type="ECO:0000256" key="1">
    <source>
        <dbReference type="SAM" id="Coils"/>
    </source>
</evidence>
<feature type="coiled-coil region" evidence="1">
    <location>
        <begin position="917"/>
        <end position="951"/>
    </location>
</feature>
<feature type="region of interest" description="Disordered" evidence="2">
    <location>
        <begin position="645"/>
        <end position="665"/>
    </location>
</feature>
<protein>
    <submittedName>
        <fullName evidence="3">Uncharacterized protein</fullName>
    </submittedName>
</protein>
<dbReference type="EMBL" id="CAWYQH010000163">
    <property type="protein sequence ID" value="CAK8696649.1"/>
    <property type="molecule type" value="Genomic_DNA"/>
</dbReference>
<reference evidence="3 4" key="1">
    <citation type="submission" date="2024-02" db="EMBL/GenBank/DDBJ databases">
        <authorList>
            <person name="Daric V."/>
            <person name="Darras S."/>
        </authorList>
    </citation>
    <scope>NUCLEOTIDE SEQUENCE [LARGE SCALE GENOMIC DNA]</scope>
</reference>
<evidence type="ECO:0000256" key="2">
    <source>
        <dbReference type="SAM" id="MobiDB-lite"/>
    </source>
</evidence>
<accession>A0ABP0H0S4</accession>
<name>A0ABP0H0S4_CLALP</name>
<keyword evidence="1" id="KW-0175">Coiled coil</keyword>
<sequence length="978" mass="112987">MSINSSTFMYNRKEHRTEKFLNLTNQVVFHHARPTQYDMATNYNKFGLCAGCFHGDELHHHYKVPVRTGGGYTIYRKHRIPWQGLSEHKAMWKTIRWLSDVNNADPPTEDYATTLFDQFVNNGGDPAAMKEYLDSNFSKSLLEKLRYSGINVDLVAEYSELYRCHIQSLLQKNLQNQSIIAKKHDEDLQYTAIWTRLKKEGIDIEALDKLLKHRCENEDAGRYTHHEDDVSRIVSFLNMIPDHSKNQFLICRLEECAQKEELNHENQIFINFLESGGTPDVLREYVDSYKKTISTSSEAEKLLLENLPKHFQDKSNFRNCLEQFVRNQLRFYESARLLQEFIENKGDLNQLKALVNADCDMSTIMTEDDTSRHLLEDISNKFAEDNDRRKTLIQFPNEPEVLEFYIKVGGDFTSLVKALAKAMDSPNLEIYIKQKTNQVLEMFFLPNALENSDRYSENRTLSMMIPKWSTVYLLPKVLQTAKADLMFDEVIAAKQNLKENEGLYLSKAMEVRGIFTTATQLQDQLTTQQTSYSTDLDGGISNRKETLWIPPKPFEVKRIKHPSSKPRSPFSTKRYFHIKALTENHIMKVTKTERKELDMLRKKFKITQEENGMNYCKSERLSNEPILNQDDVQKTTVAENKQFLEVKQLPKKDNNSRNTRRQQQREKLIAIKVASRNATPNMDIPMTPEHQVSLPEQKPFCNGTQCISMENSNSSQLSSFKNEDFSSPFVEIKITKTHESNYNIKDTEDTHGQDTDDSYEVGKSVFGSGIGCRRKKTATSSHLNLLTLKGIENLRDNPDTLVHSSISYEQVLSESNTDFSLVSTKDLRHARKQTPKEINVTNNDSRLKHLLDYPPYITEKEVADILKQNSIIREDRLPLYRRLFEKYVLVRNIRKREKAIKAAGAQQNDDELHYGRNDSTKAELEKMKTLLKGMREQMTNVQKKIGIAKEKLNDAISTGASEKCTKVKPNSIAESGSN</sequence>
<evidence type="ECO:0000313" key="3">
    <source>
        <dbReference type="EMBL" id="CAK8696649.1"/>
    </source>
</evidence>
<comment type="caution">
    <text evidence="3">The sequence shown here is derived from an EMBL/GenBank/DDBJ whole genome shotgun (WGS) entry which is preliminary data.</text>
</comment>
<dbReference type="Proteomes" id="UP001642483">
    <property type="component" value="Unassembled WGS sequence"/>
</dbReference>
<gene>
    <name evidence="3" type="ORF">CVLEPA_LOCUS29987</name>
</gene>
<organism evidence="3 4">
    <name type="scientific">Clavelina lepadiformis</name>
    <name type="common">Light-bulb sea squirt</name>
    <name type="synonym">Ascidia lepadiformis</name>
    <dbReference type="NCBI Taxonomy" id="159417"/>
    <lineage>
        <taxon>Eukaryota</taxon>
        <taxon>Metazoa</taxon>
        <taxon>Chordata</taxon>
        <taxon>Tunicata</taxon>
        <taxon>Ascidiacea</taxon>
        <taxon>Aplousobranchia</taxon>
        <taxon>Clavelinidae</taxon>
        <taxon>Clavelina</taxon>
    </lineage>
</organism>
<keyword evidence="4" id="KW-1185">Reference proteome</keyword>
<proteinExistence type="predicted"/>